<evidence type="ECO:0000313" key="12">
    <source>
        <dbReference type="EMBL" id="QPG50272.1"/>
    </source>
</evidence>
<dbReference type="Proteomes" id="UP000269431">
    <property type="component" value="Chromosome"/>
</dbReference>
<feature type="transmembrane region" description="Helical" evidence="1">
    <location>
        <begin position="27"/>
        <end position="48"/>
    </location>
</feature>
<evidence type="ECO:0000313" key="21">
    <source>
        <dbReference type="Proteomes" id="UP000273443"/>
    </source>
</evidence>
<evidence type="ECO:0000313" key="6">
    <source>
        <dbReference type="EMBL" id="AZF70378.1"/>
    </source>
</evidence>
<sequence length="249" mass="27781">MVVRVLKSSFLLAFTIFYGLSSIKRGFVYILTYLSIPLAELFLIYIITRGDFVKFAIVGGLISVMANNGFSLIGDLVFLRLESRLQDLLVATSIGPSDYIIGLILANLLYSSPGLILYIILAILYHVLTLSNFIPLLIDITLLLFATSSIGFFLASLVPHTRYGWGLAGLLSSILTIIPPVFYPYTLIPKSLYIPLLILPTTASAIFSQGITNLVSTSIEMLLLSFLVLLFESILFFYLSVRFSRWRER</sequence>
<dbReference type="PANTHER" id="PTHR43229:SF3">
    <property type="entry name" value="ABC-TYPE MULTIDRUG TRANSPORT SYSTEM, PERMEASE COMPONENT"/>
    <property type="match status" value="1"/>
</dbReference>
<dbReference type="EMBL" id="CP050869">
    <property type="protein sequence ID" value="QPG50272.1"/>
    <property type="molecule type" value="Genomic_DNA"/>
</dbReference>
<dbReference type="Proteomes" id="UP000267993">
    <property type="component" value="Chromosome"/>
</dbReference>
<reference evidence="17" key="2">
    <citation type="submission" date="2016-04" db="EMBL/GenBank/DDBJ databases">
        <authorList>
            <person name="Shah S.A."/>
            <person name="Garrett R.A."/>
        </authorList>
    </citation>
    <scope>NUCLEOTIDE SEQUENCE [LARGE SCALE GENOMIC DNA]</scope>
    <source>
        <strain evidence="17">ATCC 35091 / DSM 1616 / JCM 8930 / NBRC 15331 / P1</strain>
    </source>
</reference>
<dbReference type="Proteomes" id="UP000076770">
    <property type="component" value="Chromosome i"/>
</dbReference>
<dbReference type="EMBL" id="LT549890">
    <property type="protein sequence ID" value="SAI86813.1"/>
    <property type="molecule type" value="Genomic_DNA"/>
</dbReference>
<name>A0A0E3GT67_SACSO</name>
<dbReference type="EMBL" id="CP033236">
    <property type="protein sequence ID" value="AZF70378.1"/>
    <property type="molecule type" value="Genomic_DNA"/>
</dbReference>
<dbReference type="Proteomes" id="UP000273443">
    <property type="component" value="Chromosome"/>
</dbReference>
<dbReference type="EMBL" id="CP011056">
    <property type="protein sequence ID" value="AKA75990.1"/>
    <property type="molecule type" value="Genomic_DNA"/>
</dbReference>
<feature type="transmembrane region" description="Helical" evidence="1">
    <location>
        <begin position="221"/>
        <end position="241"/>
    </location>
</feature>
<evidence type="ECO:0000313" key="7">
    <source>
        <dbReference type="EMBL" id="AZF72998.1"/>
    </source>
</evidence>
<evidence type="ECO:0000313" key="16">
    <source>
        <dbReference type="Proteomes" id="UP000033106"/>
    </source>
</evidence>
<dbReference type="EMBL" id="CP011055">
    <property type="protein sequence ID" value="AKA73291.1"/>
    <property type="molecule type" value="Genomic_DNA"/>
</dbReference>
<evidence type="ECO:0000313" key="13">
    <source>
        <dbReference type="EMBL" id="SAI86813.1"/>
    </source>
</evidence>
<evidence type="ECO:0000313" key="25">
    <source>
        <dbReference type="Proteomes" id="UP000594632"/>
    </source>
</evidence>
<reference evidence="14 15" key="1">
    <citation type="journal article" date="2015" name="Genome Announc.">
        <title>Complete Genome Sequence of Sulfolobus solfataricus Strain 98/2 and Evolved Derivatives.</title>
        <authorList>
            <person name="McCarthy S."/>
            <person name="Gradnigo J."/>
            <person name="Johnson T."/>
            <person name="Payne S."/>
            <person name="Lipzen A."/>
            <person name="Martin J."/>
            <person name="Schackwitz W."/>
            <person name="Moriyama E."/>
            <person name="Blum P."/>
        </authorList>
    </citation>
    <scope>NUCLEOTIDE SEQUENCE [LARGE SCALE GENOMIC DNA]</scope>
    <source>
        <strain evidence="14">98/2 SULC</strain>
        <strain evidence="2">SARC-B</strain>
        <strain evidence="3">SARC-C</strain>
        <strain evidence="4 16">SULA</strain>
        <strain evidence="15">SULB</strain>
    </source>
</reference>
<evidence type="ECO:0000313" key="19">
    <source>
        <dbReference type="Proteomes" id="UP000269431"/>
    </source>
</evidence>
<evidence type="ECO:0000313" key="22">
    <source>
        <dbReference type="Proteomes" id="UP000275843"/>
    </source>
</evidence>
<keyword evidence="13" id="KW-0547">Nucleotide-binding</keyword>
<feature type="transmembrane region" description="Helical" evidence="1">
    <location>
        <begin position="192"/>
        <end position="215"/>
    </location>
</feature>
<dbReference type="EMBL" id="CP033238">
    <property type="protein sequence ID" value="AZF75622.1"/>
    <property type="molecule type" value="Genomic_DNA"/>
</dbReference>
<dbReference type="Proteomes" id="UP000275843">
    <property type="component" value="Chromosome"/>
</dbReference>
<keyword evidence="1" id="KW-0812">Transmembrane</keyword>
<keyword evidence="1" id="KW-0472">Membrane</keyword>
<dbReference type="EMBL" id="CP033235">
    <property type="protein sequence ID" value="AZF67758.1"/>
    <property type="molecule type" value="Genomic_DNA"/>
</dbReference>
<dbReference type="GO" id="GO:0005524">
    <property type="term" value="F:ATP binding"/>
    <property type="evidence" value="ECO:0007669"/>
    <property type="project" value="UniProtKB-KW"/>
</dbReference>
<feature type="transmembrane region" description="Helical" evidence="1">
    <location>
        <begin position="163"/>
        <end position="185"/>
    </location>
</feature>
<evidence type="ECO:0000313" key="15">
    <source>
        <dbReference type="Proteomes" id="UP000033085"/>
    </source>
</evidence>
<dbReference type="EMBL" id="CP033237">
    <property type="protein sequence ID" value="AZF72998.1"/>
    <property type="molecule type" value="Genomic_DNA"/>
</dbReference>
<proteinExistence type="predicted"/>
<evidence type="ECO:0000313" key="11">
    <source>
        <dbReference type="EMBL" id="AZF83476.1"/>
    </source>
</evidence>
<reference evidence="12 25" key="6">
    <citation type="journal article" date="2020" name="Nat. Commun.">
        <title>The structures of two archaeal type IV pili illuminate evolutionary relationships.</title>
        <authorList>
            <person name="Wang F."/>
            <person name="Baquero D.P."/>
            <person name="Su Z."/>
            <person name="Beltran L.C."/>
            <person name="Prangishvili D."/>
            <person name="Krupovic M."/>
            <person name="Egelman E.H."/>
        </authorList>
    </citation>
    <scope>NUCLEOTIDE SEQUENCE [LARGE SCALE GENOMIC DNA]</scope>
    <source>
        <strain evidence="12 25">POZ149</strain>
    </source>
</reference>
<dbReference type="EMBL" id="CP033239">
    <property type="protein sequence ID" value="AZF78230.1"/>
    <property type="molecule type" value="Genomic_DNA"/>
</dbReference>
<dbReference type="PANTHER" id="PTHR43229">
    <property type="entry name" value="NODULATION PROTEIN J"/>
    <property type="match status" value="1"/>
</dbReference>
<evidence type="ECO:0000313" key="2">
    <source>
        <dbReference type="EMBL" id="AKA73291.1"/>
    </source>
</evidence>
<dbReference type="KEGG" id="ssoa:SULA_0942"/>
<dbReference type="Proteomes" id="UP000033085">
    <property type="component" value="Chromosome"/>
</dbReference>
<evidence type="ECO:0000313" key="20">
    <source>
        <dbReference type="Proteomes" id="UP000273194"/>
    </source>
</evidence>
<dbReference type="EMBL" id="CP011057">
    <property type="protein sequence ID" value="AKA78683.1"/>
    <property type="molecule type" value="Genomic_DNA"/>
</dbReference>
<keyword evidence="1" id="KW-1133">Transmembrane helix</keyword>
<dbReference type="Proteomes" id="UP000273194">
    <property type="component" value="Chromosome"/>
</dbReference>
<evidence type="ECO:0000313" key="18">
    <source>
        <dbReference type="Proteomes" id="UP000267993"/>
    </source>
</evidence>
<keyword evidence="13" id="KW-0067">ATP-binding</keyword>
<dbReference type="Proteomes" id="UP000033106">
    <property type="component" value="Chromosome"/>
</dbReference>
<dbReference type="Proteomes" id="UP000282269">
    <property type="component" value="Chromosome"/>
</dbReference>
<dbReference type="PATRIC" id="fig|2287.6.peg.998"/>
<accession>A0A0E3GT67</accession>
<dbReference type="KEGG" id="ssol:SULB_0944"/>
<reference evidence="18 19" key="4">
    <citation type="journal article" date="2018" name="Proc. Natl. Acad. Sci. U.S.A.">
        <title>Nonmutational mechanism of inheritance in the Archaeon Sulfolobus solfataricus.</title>
        <authorList>
            <person name="Payne S."/>
            <person name="McCarthy S."/>
            <person name="Johnson T."/>
            <person name="North E."/>
            <person name="Blum P."/>
        </authorList>
    </citation>
    <scope>NUCLEOTIDE SEQUENCE [LARGE SCALE GENOMIC DNA]</scope>
    <source>
        <strain evidence="6 18">SARC-H</strain>
        <strain evidence="7 22">SARC-I</strain>
        <strain evidence="9 23">SARC-N</strain>
        <strain evidence="10 24">SARC-O</strain>
        <strain evidence="11 19">SUL120</strain>
        <strain evidence="5 20">SULG</strain>
        <strain evidence="8 21">SULM</strain>
    </source>
</reference>
<dbReference type="EMBL" id="CP033241">
    <property type="protein sequence ID" value="AZF83476.1"/>
    <property type="molecule type" value="Genomic_DNA"/>
</dbReference>
<evidence type="ECO:0000313" key="3">
    <source>
        <dbReference type="EMBL" id="AKA75990.1"/>
    </source>
</evidence>
<feature type="transmembrane region" description="Helical" evidence="1">
    <location>
        <begin position="5"/>
        <end position="21"/>
    </location>
</feature>
<evidence type="ECO:0000313" key="23">
    <source>
        <dbReference type="Proteomes" id="UP000278715"/>
    </source>
</evidence>
<feature type="transmembrane region" description="Helical" evidence="1">
    <location>
        <begin position="136"/>
        <end position="157"/>
    </location>
</feature>
<reference evidence="13" key="3">
    <citation type="submission" date="2016-04" db="EMBL/GenBank/DDBJ databases">
        <authorList>
            <person name="Evans L.H."/>
            <person name="Alamgir A."/>
            <person name="Owens N."/>
            <person name="Weber N.D."/>
            <person name="Virtaneva K."/>
            <person name="Barbian K."/>
            <person name="Babar A."/>
            <person name="Rosenke K."/>
        </authorList>
    </citation>
    <scope>NUCLEOTIDE SEQUENCE</scope>
    <source>
        <strain evidence="13">P1</strain>
    </source>
</reference>
<evidence type="ECO:0000313" key="17">
    <source>
        <dbReference type="Proteomes" id="UP000076770"/>
    </source>
</evidence>
<evidence type="ECO:0000313" key="9">
    <source>
        <dbReference type="EMBL" id="AZF78230.1"/>
    </source>
</evidence>
<gene>
    <name evidence="12" type="ORF">HFC64_11105</name>
    <name evidence="13" type="ORF">SSOP1_3259</name>
    <name evidence="4" type="ORF">SULA_0942</name>
    <name evidence="2" type="ORF">SULB_0944</name>
    <name evidence="3" type="ORF">SULC_0943</name>
    <name evidence="5" type="ORF">SULG_04620</name>
    <name evidence="6" type="ORF">SULH_04620</name>
    <name evidence="7" type="ORF">SULI_04620</name>
    <name evidence="8" type="ORF">SULM_04620</name>
    <name evidence="9" type="ORF">SULN_04620</name>
    <name evidence="10" type="ORF">SULO_04630</name>
    <name evidence="11" type="ORF">SULZ_04865</name>
</gene>
<organism evidence="2 15">
    <name type="scientific">Saccharolobus solfataricus</name>
    <name type="common">Sulfolobus solfataricus</name>
    <dbReference type="NCBI Taxonomy" id="2287"/>
    <lineage>
        <taxon>Archaea</taxon>
        <taxon>Thermoproteota</taxon>
        <taxon>Thermoprotei</taxon>
        <taxon>Sulfolobales</taxon>
        <taxon>Sulfolobaceae</taxon>
        <taxon>Saccharolobus</taxon>
    </lineage>
</organism>
<feature type="transmembrane region" description="Helical" evidence="1">
    <location>
        <begin position="55"/>
        <end position="79"/>
    </location>
</feature>
<evidence type="ECO:0000313" key="8">
    <source>
        <dbReference type="EMBL" id="AZF75622.1"/>
    </source>
</evidence>
<dbReference type="EMBL" id="CP033240">
    <property type="protein sequence ID" value="AZF80836.1"/>
    <property type="molecule type" value="Genomic_DNA"/>
</dbReference>
<dbReference type="OMA" id="AWINGWI"/>
<evidence type="ECO:0000313" key="24">
    <source>
        <dbReference type="Proteomes" id="UP000282269"/>
    </source>
</evidence>
<evidence type="ECO:0000256" key="1">
    <source>
        <dbReference type="SAM" id="Phobius"/>
    </source>
</evidence>
<reference evidence="2" key="5">
    <citation type="submission" date="2018-10" db="EMBL/GenBank/DDBJ databases">
        <authorList>
            <person name="McCarthy S."/>
            <person name="Gradnigo J."/>
            <person name="Johnson T."/>
            <person name="Payne S."/>
            <person name="Lipzen A."/>
            <person name="Schackwitz W."/>
            <person name="Martin J."/>
            <person name="Moriyama E."/>
            <person name="Blum P."/>
        </authorList>
    </citation>
    <scope>NUCLEOTIDE SEQUENCE</scope>
    <source>
        <strain evidence="2">SARC-B</strain>
        <strain evidence="3">SARC-C</strain>
        <strain evidence="4">SULA</strain>
    </source>
</reference>
<evidence type="ECO:0000313" key="14">
    <source>
        <dbReference type="Proteomes" id="UP000033057"/>
    </source>
</evidence>
<dbReference type="Proteomes" id="UP000594632">
    <property type="component" value="Chromosome"/>
</dbReference>
<protein>
    <submittedName>
        <fullName evidence="2">ABC transporter permease</fullName>
    </submittedName>
    <submittedName>
        <fullName evidence="13">Daunorubicin ABC transporter ATP-binding protein</fullName>
    </submittedName>
</protein>
<dbReference type="AlphaFoldDB" id="A0A0E3GT67"/>
<evidence type="ECO:0000313" key="4">
    <source>
        <dbReference type="EMBL" id="AKA78683.1"/>
    </source>
</evidence>
<dbReference type="Proteomes" id="UP000278715">
    <property type="component" value="Chromosome"/>
</dbReference>
<dbReference type="InterPro" id="IPR051784">
    <property type="entry name" value="Nod_factor_ABC_transporter"/>
</dbReference>
<evidence type="ECO:0000313" key="10">
    <source>
        <dbReference type="EMBL" id="AZF80836.1"/>
    </source>
</evidence>
<feature type="transmembrane region" description="Helical" evidence="1">
    <location>
        <begin position="99"/>
        <end position="124"/>
    </location>
</feature>
<evidence type="ECO:0000313" key="5">
    <source>
        <dbReference type="EMBL" id="AZF67758.1"/>
    </source>
</evidence>
<dbReference type="KEGG" id="ssof:SULC_0943"/>
<dbReference type="Proteomes" id="UP000033057">
    <property type="component" value="Chromosome"/>
</dbReference>